<keyword evidence="1" id="KW-0472">Membrane</keyword>
<organism evidence="2 3">
    <name type="scientific">Lupinus albus</name>
    <name type="common">White lupine</name>
    <name type="synonym">Lupinus termis</name>
    <dbReference type="NCBI Taxonomy" id="3870"/>
    <lineage>
        <taxon>Eukaryota</taxon>
        <taxon>Viridiplantae</taxon>
        <taxon>Streptophyta</taxon>
        <taxon>Embryophyta</taxon>
        <taxon>Tracheophyta</taxon>
        <taxon>Spermatophyta</taxon>
        <taxon>Magnoliopsida</taxon>
        <taxon>eudicotyledons</taxon>
        <taxon>Gunneridae</taxon>
        <taxon>Pentapetalae</taxon>
        <taxon>rosids</taxon>
        <taxon>fabids</taxon>
        <taxon>Fabales</taxon>
        <taxon>Fabaceae</taxon>
        <taxon>Papilionoideae</taxon>
        <taxon>50 kb inversion clade</taxon>
        <taxon>genistoids sensu lato</taxon>
        <taxon>core genistoids</taxon>
        <taxon>Genisteae</taxon>
        <taxon>Lupinus</taxon>
    </lineage>
</organism>
<reference evidence="3" key="1">
    <citation type="journal article" date="2020" name="Nat. Commun.">
        <title>Genome sequence of the cluster root forming white lupin.</title>
        <authorList>
            <person name="Hufnagel B."/>
            <person name="Marques A."/>
            <person name="Soriano A."/>
            <person name="Marques L."/>
            <person name="Divol F."/>
            <person name="Doumas P."/>
            <person name="Sallet E."/>
            <person name="Mancinotti D."/>
            <person name="Carrere S."/>
            <person name="Marande W."/>
            <person name="Arribat S."/>
            <person name="Keller J."/>
            <person name="Huneau C."/>
            <person name="Blein T."/>
            <person name="Aime D."/>
            <person name="Laguerre M."/>
            <person name="Taylor J."/>
            <person name="Schubert V."/>
            <person name="Nelson M."/>
            <person name="Geu-Flores F."/>
            <person name="Crespi M."/>
            <person name="Gallardo-Guerrero K."/>
            <person name="Delaux P.-M."/>
            <person name="Salse J."/>
            <person name="Berges H."/>
            <person name="Guyot R."/>
            <person name="Gouzy J."/>
            <person name="Peret B."/>
        </authorList>
    </citation>
    <scope>NUCLEOTIDE SEQUENCE [LARGE SCALE GENOMIC DNA]</scope>
    <source>
        <strain evidence="3">cv. Amiga</strain>
    </source>
</reference>
<proteinExistence type="predicted"/>
<evidence type="ECO:0000256" key="1">
    <source>
        <dbReference type="SAM" id="Phobius"/>
    </source>
</evidence>
<dbReference type="Proteomes" id="UP000447434">
    <property type="component" value="Chromosome 8"/>
</dbReference>
<evidence type="ECO:0000313" key="2">
    <source>
        <dbReference type="EMBL" id="KAE9608362.1"/>
    </source>
</evidence>
<accession>A0A6A4Q3U8</accession>
<keyword evidence="1" id="KW-0812">Transmembrane</keyword>
<gene>
    <name evidence="2" type="ORF">Lalb_Chr08g0234731</name>
</gene>
<dbReference type="EMBL" id="WOCE01000008">
    <property type="protein sequence ID" value="KAE9608362.1"/>
    <property type="molecule type" value="Genomic_DNA"/>
</dbReference>
<keyword evidence="1" id="KW-1133">Transmembrane helix</keyword>
<evidence type="ECO:0000313" key="3">
    <source>
        <dbReference type="Proteomes" id="UP000447434"/>
    </source>
</evidence>
<protein>
    <submittedName>
        <fullName evidence="2">Uncharacterized protein</fullName>
    </submittedName>
</protein>
<dbReference type="AlphaFoldDB" id="A0A6A4Q3U8"/>
<feature type="transmembrane region" description="Helical" evidence="1">
    <location>
        <begin position="12"/>
        <end position="34"/>
    </location>
</feature>
<keyword evidence="3" id="KW-1185">Reference proteome</keyword>
<name>A0A6A4Q3U8_LUPAL</name>
<comment type="caution">
    <text evidence="2">The sequence shown here is derived from an EMBL/GenBank/DDBJ whole genome shotgun (WGS) entry which is preliminary data.</text>
</comment>
<sequence>MLYPLINFNSNFLKMHCLIFLHLIFNSIFLGCVVEEPLLKMFSGVVNLLNISNDDDDDVLQLRRDVAAPGTDVVAPGTDVAAAAHHLPKSSCTNTKSAYTMLKSVTCNFCTRLKPSKSTFNLAKSQPSHDQDRLGQPWSVASQKRFFVTCITSNPPTFCFTTCA</sequence>